<gene>
    <name evidence="1" type="ORF">FRACYDRAFT_141201</name>
</gene>
<accession>A0A1E7EYT6</accession>
<dbReference type="Gene3D" id="3.60.15.10">
    <property type="entry name" value="Ribonuclease Z/Hydroxyacylglutathione hydrolase-like"/>
    <property type="match status" value="1"/>
</dbReference>
<name>A0A1E7EYT6_9STRA</name>
<dbReference type="PANTHER" id="PTHR46018:SF2">
    <property type="entry name" value="ZINC PHOSPHODIESTERASE ELAC PROTEIN 1"/>
    <property type="match status" value="1"/>
</dbReference>
<dbReference type="InterPro" id="IPR036866">
    <property type="entry name" value="RibonucZ/Hydroxyglut_hydro"/>
</dbReference>
<keyword evidence="2" id="KW-1185">Reference proteome</keyword>
<evidence type="ECO:0000313" key="2">
    <source>
        <dbReference type="Proteomes" id="UP000095751"/>
    </source>
</evidence>
<dbReference type="GO" id="GO:0042781">
    <property type="term" value="F:3'-tRNA processing endoribonuclease activity"/>
    <property type="evidence" value="ECO:0007669"/>
    <property type="project" value="TreeGrafter"/>
</dbReference>
<dbReference type="AlphaFoldDB" id="A0A1E7EYT6"/>
<dbReference type="GO" id="GO:0005634">
    <property type="term" value="C:nucleus"/>
    <property type="evidence" value="ECO:0007669"/>
    <property type="project" value="TreeGrafter"/>
</dbReference>
<dbReference type="Proteomes" id="UP000095751">
    <property type="component" value="Unassembled WGS sequence"/>
</dbReference>
<organism evidence="1 2">
    <name type="scientific">Fragilariopsis cylindrus CCMP1102</name>
    <dbReference type="NCBI Taxonomy" id="635003"/>
    <lineage>
        <taxon>Eukaryota</taxon>
        <taxon>Sar</taxon>
        <taxon>Stramenopiles</taxon>
        <taxon>Ochrophyta</taxon>
        <taxon>Bacillariophyta</taxon>
        <taxon>Bacillariophyceae</taxon>
        <taxon>Bacillariophycidae</taxon>
        <taxon>Bacillariales</taxon>
        <taxon>Bacillariaceae</taxon>
        <taxon>Fragilariopsis</taxon>
    </lineage>
</organism>
<dbReference type="PANTHER" id="PTHR46018">
    <property type="entry name" value="ZINC PHOSPHODIESTERASE ELAC PROTEIN 1"/>
    <property type="match status" value="1"/>
</dbReference>
<proteinExistence type="predicted"/>
<evidence type="ECO:0000313" key="1">
    <source>
        <dbReference type="EMBL" id="OEU10989.1"/>
    </source>
</evidence>
<dbReference type="InParanoid" id="A0A1E7EYT6"/>
<dbReference type="OrthoDB" id="527344at2759"/>
<reference evidence="1 2" key="1">
    <citation type="submission" date="2016-09" db="EMBL/GenBank/DDBJ databases">
        <title>Extensive genetic diversity and differential bi-allelic expression allows diatom success in the polar Southern Ocean.</title>
        <authorList>
            <consortium name="DOE Joint Genome Institute"/>
            <person name="Mock T."/>
            <person name="Otillar R.P."/>
            <person name="Strauss J."/>
            <person name="Dupont C."/>
            <person name="Frickenhaus S."/>
            <person name="Maumus F."/>
            <person name="Mcmullan M."/>
            <person name="Sanges R."/>
            <person name="Schmutz J."/>
            <person name="Toseland A."/>
            <person name="Valas R."/>
            <person name="Veluchamy A."/>
            <person name="Ward B.J."/>
            <person name="Allen A."/>
            <person name="Barry K."/>
            <person name="Falciatore A."/>
            <person name="Ferrante M."/>
            <person name="Fortunato A.E."/>
            <person name="Gloeckner G."/>
            <person name="Gruber A."/>
            <person name="Hipkin R."/>
            <person name="Janech M."/>
            <person name="Kroth P."/>
            <person name="Leese F."/>
            <person name="Lindquist E."/>
            <person name="Lyon B.R."/>
            <person name="Martin J."/>
            <person name="Mayer C."/>
            <person name="Parker M."/>
            <person name="Quesneville H."/>
            <person name="Raymond J."/>
            <person name="Uhlig C."/>
            <person name="Valentin K.U."/>
            <person name="Worden A.Z."/>
            <person name="Armbrust E.V."/>
            <person name="Bowler C."/>
            <person name="Green B."/>
            <person name="Moulton V."/>
            <person name="Van Oosterhout C."/>
            <person name="Grigoriev I."/>
        </authorList>
    </citation>
    <scope>NUCLEOTIDE SEQUENCE [LARGE SCALE GENOMIC DNA]</scope>
    <source>
        <strain evidence="1 2">CCMP1102</strain>
    </source>
</reference>
<dbReference type="KEGG" id="fcy:FRACYDRAFT_141201"/>
<sequence>MSVCFLGTGAGSPASSRSTSGTLLKLSGTNYLFDAGEGIQRQLQFARGRSRLEKIDKIFITHMHGDHIFGLPGLLLSLQTSHMHQKSQSNTANVKIYGPPGLFNYIASSITLSCTKLHSLNVEKEEIINQKSASRRSRKFVSLEGKRHKRIHIKAAEVDHVPGVVTFGYVIKEDEPPHNLDVEKARSLGVSHKNMNYDLLKYGFPVIADMINNNNNNNSSDDDDGNARKIAFIGDNRGWTREMTDIARNADVLIHEATLLEEDYIRGHSTAAMAGRNGANCDAKVLILNHISP</sequence>
<feature type="non-terminal residue" evidence="1">
    <location>
        <position position="293"/>
    </location>
</feature>
<dbReference type="EMBL" id="KV784369">
    <property type="protein sequence ID" value="OEU10989.1"/>
    <property type="molecule type" value="Genomic_DNA"/>
</dbReference>
<dbReference type="SUPFAM" id="SSF56281">
    <property type="entry name" value="Metallo-hydrolase/oxidoreductase"/>
    <property type="match status" value="1"/>
</dbReference>
<dbReference type="Pfam" id="PF23023">
    <property type="entry name" value="Anti-Pycsar_Apyc1"/>
    <property type="match status" value="1"/>
</dbReference>
<keyword evidence="1" id="KW-0378">Hydrolase</keyword>
<protein>
    <submittedName>
        <fullName evidence="1">Metallo-hydrolase/oxidoreductase</fullName>
    </submittedName>
</protein>